<dbReference type="Pfam" id="PF01678">
    <property type="entry name" value="DAP_epimerase"/>
    <property type="match status" value="1"/>
</dbReference>
<keyword evidence="2" id="KW-0413">Isomerase</keyword>
<evidence type="ECO:0000256" key="2">
    <source>
        <dbReference type="ARBA" id="ARBA00023235"/>
    </source>
</evidence>
<proteinExistence type="inferred from homology"/>
<dbReference type="Gene3D" id="3.10.310.10">
    <property type="entry name" value="Diaminopimelate Epimerase, Chain A, domain 1"/>
    <property type="match status" value="1"/>
</dbReference>
<protein>
    <recommendedName>
        <fullName evidence="4">Diaminopimelate epimerase</fullName>
    </recommendedName>
</protein>
<dbReference type="AlphaFoldDB" id="X1RJA4"/>
<comment type="similarity">
    <text evidence="1">Belongs to the diaminopimelate epimerase family.</text>
</comment>
<comment type="caution">
    <text evidence="3">The sequence shown here is derived from an EMBL/GenBank/DDBJ whole genome shotgun (WGS) entry which is preliminary data.</text>
</comment>
<dbReference type="GO" id="GO:0009089">
    <property type="term" value="P:lysine biosynthetic process via diaminopimelate"/>
    <property type="evidence" value="ECO:0007669"/>
    <property type="project" value="InterPro"/>
</dbReference>
<gene>
    <name evidence="3" type="ORF">S06H3_61813</name>
</gene>
<dbReference type="EMBL" id="BARV01040607">
    <property type="protein sequence ID" value="GAI55639.1"/>
    <property type="molecule type" value="Genomic_DNA"/>
</dbReference>
<accession>X1RJA4</accession>
<sequence>LSMGNPHAVAFTSAPVADFPLASIGPEIERHHLFPQRTNFEIARVIDRGKIEARVWERGVGETLACGSGACAIAVAAQLTGYVDDHVDIIFPGGVLSIHWDKVGEVLLSGPVEEIFSGEY</sequence>
<evidence type="ECO:0008006" key="4">
    <source>
        <dbReference type="Google" id="ProtNLM"/>
    </source>
</evidence>
<dbReference type="GO" id="GO:0005829">
    <property type="term" value="C:cytosol"/>
    <property type="evidence" value="ECO:0007669"/>
    <property type="project" value="TreeGrafter"/>
</dbReference>
<organism evidence="3">
    <name type="scientific">marine sediment metagenome</name>
    <dbReference type="NCBI Taxonomy" id="412755"/>
    <lineage>
        <taxon>unclassified sequences</taxon>
        <taxon>metagenomes</taxon>
        <taxon>ecological metagenomes</taxon>
    </lineage>
</organism>
<evidence type="ECO:0000256" key="1">
    <source>
        <dbReference type="ARBA" id="ARBA00010219"/>
    </source>
</evidence>
<dbReference type="PANTHER" id="PTHR31689:SF0">
    <property type="entry name" value="DIAMINOPIMELATE EPIMERASE"/>
    <property type="match status" value="1"/>
</dbReference>
<dbReference type="NCBIfam" id="TIGR00652">
    <property type="entry name" value="DapF"/>
    <property type="match status" value="1"/>
</dbReference>
<name>X1RJA4_9ZZZZ</name>
<reference evidence="3" key="1">
    <citation type="journal article" date="2014" name="Front. Microbiol.">
        <title>High frequency of phylogenetically diverse reductive dehalogenase-homologous genes in deep subseafloor sedimentary metagenomes.</title>
        <authorList>
            <person name="Kawai M."/>
            <person name="Futagami T."/>
            <person name="Toyoda A."/>
            <person name="Takaki Y."/>
            <person name="Nishi S."/>
            <person name="Hori S."/>
            <person name="Arai W."/>
            <person name="Tsubouchi T."/>
            <person name="Morono Y."/>
            <person name="Uchiyama I."/>
            <person name="Ito T."/>
            <person name="Fujiyama A."/>
            <person name="Inagaki F."/>
            <person name="Takami H."/>
        </authorList>
    </citation>
    <scope>NUCLEOTIDE SEQUENCE</scope>
    <source>
        <strain evidence="3">Expedition CK06-06</strain>
    </source>
</reference>
<feature type="non-terminal residue" evidence="3">
    <location>
        <position position="1"/>
    </location>
</feature>
<dbReference type="InterPro" id="IPR001653">
    <property type="entry name" value="DAP_epimerase_DapF"/>
</dbReference>
<dbReference type="PANTHER" id="PTHR31689">
    <property type="entry name" value="DIAMINOPIMELATE EPIMERASE, CHLOROPLASTIC"/>
    <property type="match status" value="1"/>
</dbReference>
<evidence type="ECO:0000313" key="3">
    <source>
        <dbReference type="EMBL" id="GAI55639.1"/>
    </source>
</evidence>
<dbReference type="SUPFAM" id="SSF54506">
    <property type="entry name" value="Diaminopimelate epimerase-like"/>
    <property type="match status" value="1"/>
</dbReference>
<dbReference type="GO" id="GO:0008837">
    <property type="term" value="F:diaminopimelate epimerase activity"/>
    <property type="evidence" value="ECO:0007669"/>
    <property type="project" value="InterPro"/>
</dbReference>